<dbReference type="Proteomes" id="UP001165060">
    <property type="component" value="Unassembled WGS sequence"/>
</dbReference>
<comment type="similarity">
    <text evidence="1">Belongs to the peptidase M76 family.</text>
</comment>
<dbReference type="EMBL" id="BRYB01006509">
    <property type="protein sequence ID" value="GMI50618.1"/>
    <property type="molecule type" value="Genomic_DNA"/>
</dbReference>
<sequence length="170" mass="17589">MVPLTPSISCICRPCTSLGPEASARAFVQAPPLSLVLCSDRLSPPEIPEVLVHELTHVFDLSRNLDFGVCEDLAFSEVRAARDAECAFRASAPHPLLAACAALPPGGAGEPGGLPPPLAGAAGALCKHLLGRCVRGKAGRATDILFPGEGGGCVARVFERAMGDVEPREI</sequence>
<evidence type="ECO:0000313" key="3">
    <source>
        <dbReference type="Proteomes" id="UP001165060"/>
    </source>
</evidence>
<organism evidence="2 3">
    <name type="scientific">Tetraparma gracilis</name>
    <dbReference type="NCBI Taxonomy" id="2962635"/>
    <lineage>
        <taxon>Eukaryota</taxon>
        <taxon>Sar</taxon>
        <taxon>Stramenopiles</taxon>
        <taxon>Ochrophyta</taxon>
        <taxon>Bolidophyceae</taxon>
        <taxon>Parmales</taxon>
        <taxon>Triparmaceae</taxon>
        <taxon>Tetraparma</taxon>
    </lineage>
</organism>
<keyword evidence="1" id="KW-0378">Hydrolase</keyword>
<comment type="caution">
    <text evidence="2">The sequence shown here is derived from an EMBL/GenBank/DDBJ whole genome shotgun (WGS) entry which is preliminary data.</text>
</comment>
<protein>
    <recommendedName>
        <fullName evidence="1">Mitochondrial inner membrane protease ATP23</fullName>
        <ecNumber evidence="1">3.4.24.-</ecNumber>
    </recommendedName>
</protein>
<keyword evidence="1" id="KW-0479">Metal-binding</keyword>
<keyword evidence="1" id="KW-0645">Protease</keyword>
<dbReference type="EC" id="3.4.24.-" evidence="1"/>
<gene>
    <name evidence="2" type="ORF">TeGR_g2398</name>
</gene>
<keyword evidence="1" id="KW-0482">Metalloprotease</keyword>
<dbReference type="Pfam" id="PF09768">
    <property type="entry name" value="Peptidase_M76"/>
    <property type="match status" value="1"/>
</dbReference>
<reference evidence="2 3" key="1">
    <citation type="journal article" date="2023" name="Commun. Biol.">
        <title>Genome analysis of Parmales, the sister group of diatoms, reveals the evolutionary specialization of diatoms from phago-mixotrophs to photoautotrophs.</title>
        <authorList>
            <person name="Ban H."/>
            <person name="Sato S."/>
            <person name="Yoshikawa S."/>
            <person name="Yamada K."/>
            <person name="Nakamura Y."/>
            <person name="Ichinomiya M."/>
            <person name="Sato N."/>
            <person name="Blanc-Mathieu R."/>
            <person name="Endo H."/>
            <person name="Kuwata A."/>
            <person name="Ogata H."/>
        </authorList>
    </citation>
    <scope>NUCLEOTIDE SEQUENCE [LARGE SCALE GENOMIC DNA]</scope>
</reference>
<accession>A0ABQ6N8N0</accession>
<name>A0ABQ6N8N0_9STRA</name>
<keyword evidence="3" id="KW-1185">Reference proteome</keyword>
<evidence type="ECO:0000313" key="2">
    <source>
        <dbReference type="EMBL" id="GMI50618.1"/>
    </source>
</evidence>
<proteinExistence type="inferred from homology"/>
<evidence type="ECO:0000256" key="1">
    <source>
        <dbReference type="RuleBase" id="RU364057"/>
    </source>
</evidence>
<dbReference type="InterPro" id="IPR019165">
    <property type="entry name" value="Peptidase_M76_ATP23"/>
</dbReference>